<reference evidence="1" key="1">
    <citation type="submission" date="2020-10" db="EMBL/GenBank/DDBJ databases">
        <title>Genomic Encyclopedia of Type Strains, Phase IV (KMG-IV): sequencing the most valuable type-strain genomes for metagenomic binning, comparative biology and taxonomic classification.</title>
        <authorList>
            <person name="Goeker M."/>
        </authorList>
    </citation>
    <scope>NUCLEOTIDE SEQUENCE</scope>
    <source>
        <strain evidence="1">DSM 13886</strain>
    </source>
</reference>
<protein>
    <submittedName>
        <fullName evidence="1">Uncharacterized protein</fullName>
    </submittedName>
</protein>
<dbReference type="Proteomes" id="UP000658225">
    <property type="component" value="Unassembled WGS sequence"/>
</dbReference>
<proteinExistence type="predicted"/>
<dbReference type="Pfam" id="PF20293">
    <property type="entry name" value="MC6"/>
    <property type="match status" value="1"/>
</dbReference>
<gene>
    <name evidence="1" type="ORF">H4683_002551</name>
</gene>
<keyword evidence="2" id="KW-1185">Reference proteome</keyword>
<name>A0A927MQE3_9BACL</name>
<comment type="caution">
    <text evidence="1">The sequence shown here is derived from an EMBL/GenBank/DDBJ whole genome shotgun (WGS) entry which is preliminary data.</text>
</comment>
<evidence type="ECO:0000313" key="1">
    <source>
        <dbReference type="EMBL" id="MBE1555446.1"/>
    </source>
</evidence>
<dbReference type="InterPro" id="IPR046897">
    <property type="entry name" value="ABC-3C_MC6"/>
</dbReference>
<evidence type="ECO:0000313" key="2">
    <source>
        <dbReference type="Proteomes" id="UP000658225"/>
    </source>
</evidence>
<sequence length="102" mass="11713">MFLPGKYVHQERTLVTIGAKIIYLFQRPQSVSKLSNSYKQLQEDEQLPVVSFDVFINALCFLYAINHTLEELYGTNHGTRFSVGLNEKSGLGVSFELYREVH</sequence>
<organism evidence="1 2">
    <name type="scientific">Sporosarcina limicola</name>
    <dbReference type="NCBI Taxonomy" id="34101"/>
    <lineage>
        <taxon>Bacteria</taxon>
        <taxon>Bacillati</taxon>
        <taxon>Bacillota</taxon>
        <taxon>Bacilli</taxon>
        <taxon>Bacillales</taxon>
        <taxon>Caryophanaceae</taxon>
        <taxon>Sporosarcina</taxon>
    </lineage>
</organism>
<dbReference type="EMBL" id="JADBEL010000013">
    <property type="protein sequence ID" value="MBE1555446.1"/>
    <property type="molecule type" value="Genomic_DNA"/>
</dbReference>
<accession>A0A927MQE3</accession>
<dbReference type="AlphaFoldDB" id="A0A927MQE3"/>
<dbReference type="RefSeq" id="WP_192599162.1">
    <property type="nucleotide sequence ID" value="NZ_JADBEL010000013.1"/>
</dbReference>